<feature type="transmembrane region" description="Helical" evidence="5">
    <location>
        <begin position="213"/>
        <end position="231"/>
    </location>
</feature>
<feature type="transmembrane region" description="Helical" evidence="5">
    <location>
        <begin position="36"/>
        <end position="54"/>
    </location>
</feature>
<dbReference type="PANTHER" id="PTHR37422">
    <property type="entry name" value="TEICHURONIC ACID BIOSYNTHESIS PROTEIN TUAE"/>
    <property type="match status" value="1"/>
</dbReference>
<reference evidence="8 9" key="1">
    <citation type="submission" date="2018-05" db="EMBL/GenBank/DDBJ databases">
        <title>Genomic Encyclopedia of Archaeal and Bacterial Type Strains, Phase II (KMG-II): from individual species to whole genera.</title>
        <authorList>
            <person name="Goeker M."/>
        </authorList>
    </citation>
    <scope>NUCLEOTIDE SEQUENCE [LARGE SCALE GENOMIC DNA]</scope>
    <source>
        <strain evidence="8 9">DSM 23514</strain>
    </source>
</reference>
<accession>A0A316DH54</accession>
<comment type="caution">
    <text evidence="8">The sequence shown here is derived from an EMBL/GenBank/DDBJ whole genome shotgun (WGS) entry which is preliminary data.</text>
</comment>
<dbReference type="AlphaFoldDB" id="A0A316DH54"/>
<dbReference type="InterPro" id="IPR007016">
    <property type="entry name" value="O-antigen_ligase-rel_domated"/>
</dbReference>
<reference evidence="7 10" key="2">
    <citation type="submission" date="2020-07" db="EMBL/GenBank/DDBJ databases">
        <title>The draft genome sequence of Maribacter polysiphoniae KCTC 22021.</title>
        <authorList>
            <person name="Mu L."/>
        </authorList>
    </citation>
    <scope>NUCLEOTIDE SEQUENCE [LARGE SCALE GENOMIC DNA]</scope>
    <source>
        <strain evidence="7 10">KCTC 22021</strain>
    </source>
</reference>
<organism evidence="8 9">
    <name type="scientific">Maribacter polysiphoniae</name>
    <dbReference type="NCBI Taxonomy" id="429344"/>
    <lineage>
        <taxon>Bacteria</taxon>
        <taxon>Pseudomonadati</taxon>
        <taxon>Bacteroidota</taxon>
        <taxon>Flavobacteriia</taxon>
        <taxon>Flavobacteriales</taxon>
        <taxon>Flavobacteriaceae</taxon>
        <taxon>Maribacter</taxon>
    </lineage>
</organism>
<feature type="transmembrane region" description="Helical" evidence="5">
    <location>
        <begin position="112"/>
        <end position="131"/>
    </location>
</feature>
<feature type="domain" description="O-antigen ligase-related" evidence="6">
    <location>
        <begin position="180"/>
        <end position="311"/>
    </location>
</feature>
<dbReference type="RefSeq" id="WP_109655246.1">
    <property type="nucleotide sequence ID" value="NZ_JACWLN010000018.1"/>
</dbReference>
<feature type="transmembrane region" description="Helical" evidence="5">
    <location>
        <begin position="61"/>
        <end position="79"/>
    </location>
</feature>
<evidence type="ECO:0000259" key="6">
    <source>
        <dbReference type="Pfam" id="PF04932"/>
    </source>
</evidence>
<dbReference type="OrthoDB" id="1454576at2"/>
<feature type="transmembrane region" description="Helical" evidence="5">
    <location>
        <begin position="175"/>
        <end position="207"/>
    </location>
</feature>
<evidence type="ECO:0000256" key="3">
    <source>
        <dbReference type="ARBA" id="ARBA00022989"/>
    </source>
</evidence>
<feature type="transmembrane region" description="Helical" evidence="5">
    <location>
        <begin position="332"/>
        <end position="360"/>
    </location>
</feature>
<dbReference type="InterPro" id="IPR051533">
    <property type="entry name" value="WaaL-like"/>
</dbReference>
<protein>
    <recommendedName>
        <fullName evidence="6">O-antigen ligase-related domain-containing protein</fullName>
    </recommendedName>
</protein>
<dbReference type="EMBL" id="QGGQ01000027">
    <property type="protein sequence ID" value="PWK16996.1"/>
    <property type="molecule type" value="Genomic_DNA"/>
</dbReference>
<proteinExistence type="predicted"/>
<dbReference type="Proteomes" id="UP000245667">
    <property type="component" value="Unassembled WGS sequence"/>
</dbReference>
<evidence type="ECO:0000313" key="8">
    <source>
        <dbReference type="EMBL" id="PWK16996.1"/>
    </source>
</evidence>
<dbReference type="EMBL" id="JACWLN010000018">
    <property type="protein sequence ID" value="MBD1263113.1"/>
    <property type="molecule type" value="Genomic_DNA"/>
</dbReference>
<evidence type="ECO:0000313" key="10">
    <source>
        <dbReference type="Proteomes" id="UP000651837"/>
    </source>
</evidence>
<evidence type="ECO:0000313" key="7">
    <source>
        <dbReference type="EMBL" id="MBD1263113.1"/>
    </source>
</evidence>
<dbReference type="Pfam" id="PF04932">
    <property type="entry name" value="Wzy_C"/>
    <property type="match status" value="1"/>
</dbReference>
<evidence type="ECO:0000313" key="9">
    <source>
        <dbReference type="Proteomes" id="UP000245667"/>
    </source>
</evidence>
<dbReference type="Proteomes" id="UP000651837">
    <property type="component" value="Unassembled WGS sequence"/>
</dbReference>
<keyword evidence="4 5" id="KW-0472">Membrane</keyword>
<evidence type="ECO:0000256" key="2">
    <source>
        <dbReference type="ARBA" id="ARBA00022692"/>
    </source>
</evidence>
<feature type="transmembrane region" description="Helical" evidence="5">
    <location>
        <begin position="7"/>
        <end position="24"/>
    </location>
</feature>
<feature type="transmembrane region" description="Helical" evidence="5">
    <location>
        <begin position="297"/>
        <end position="320"/>
    </location>
</feature>
<dbReference type="GO" id="GO:0016020">
    <property type="term" value="C:membrane"/>
    <property type="evidence" value="ECO:0007669"/>
    <property type="project" value="UniProtKB-SubCell"/>
</dbReference>
<name>A0A316DH54_9FLAO</name>
<keyword evidence="10" id="KW-1185">Reference proteome</keyword>
<dbReference type="PANTHER" id="PTHR37422:SF13">
    <property type="entry name" value="LIPOPOLYSACCHARIDE BIOSYNTHESIS PROTEIN PA4999-RELATED"/>
    <property type="match status" value="1"/>
</dbReference>
<evidence type="ECO:0000256" key="5">
    <source>
        <dbReference type="SAM" id="Phobius"/>
    </source>
</evidence>
<evidence type="ECO:0000256" key="1">
    <source>
        <dbReference type="ARBA" id="ARBA00004141"/>
    </source>
</evidence>
<evidence type="ECO:0000256" key="4">
    <source>
        <dbReference type="ARBA" id="ARBA00023136"/>
    </source>
</evidence>
<keyword evidence="3 5" id="KW-1133">Transmembrane helix</keyword>
<sequence>MLKNKTYGILLIFIVLSFSVLIKSEHFIYEYESPRIIYGTCAIFLLGLFAIINIDKPHNLNLSQFILSLLLIFLFLTQIPQRNNYFLIGTGSGLISFFLITSIYIKNNERVMIFIGLGSIQVLICLFQYIGVLSSGNAYFAITGSFDNPNTTALLFLCCLPHSIYYYFRSKKKVVLFYVCMVFACLLILNSRSVFFAVLMFLAIYIFKKHKKYTLPLVLFIGLSCIFLFLLKKDSALGRMYIWEVSIKSFDDDIFFGKGTNGFSINYMLNQAEYMRTHVNDKFKMLAGDIGTPYNQYLFWLINYGLIFMLLITIWFINYFRDFDFIYNPNKVLIFFIMISAMFYYPFNYFFIICILLLGLSANCNQKSSFIIM</sequence>
<feature type="transmembrane region" description="Helical" evidence="5">
    <location>
        <begin position="85"/>
        <end position="105"/>
    </location>
</feature>
<keyword evidence="2 5" id="KW-0812">Transmembrane</keyword>
<feature type="transmembrane region" description="Helical" evidence="5">
    <location>
        <begin position="151"/>
        <end position="168"/>
    </location>
</feature>
<comment type="subcellular location">
    <subcellularLocation>
        <location evidence="1">Membrane</location>
        <topology evidence="1">Multi-pass membrane protein</topology>
    </subcellularLocation>
</comment>
<gene>
    <name evidence="7" type="ORF">HZY62_21165</name>
    <name evidence="8" type="ORF">LX92_04480</name>
</gene>